<dbReference type="CDD" id="cd00165">
    <property type="entry name" value="S4"/>
    <property type="match status" value="1"/>
</dbReference>
<dbReference type="NCBIfam" id="TIGR00005">
    <property type="entry name" value="rluA_subfam"/>
    <property type="match status" value="1"/>
</dbReference>
<evidence type="ECO:0000256" key="2">
    <source>
        <dbReference type="ARBA" id="ARBA00022884"/>
    </source>
</evidence>
<dbReference type="GO" id="GO:0003723">
    <property type="term" value="F:RNA binding"/>
    <property type="evidence" value="ECO:0007669"/>
    <property type="project" value="UniProtKB-KW"/>
</dbReference>
<dbReference type="GO" id="GO:0120159">
    <property type="term" value="F:rRNA pseudouridine synthase activity"/>
    <property type="evidence" value="ECO:0007669"/>
    <property type="project" value="UniProtKB-ARBA"/>
</dbReference>
<dbReference type="EMBL" id="ADLD01000011">
    <property type="protein sequence ID" value="EHB92291.1"/>
    <property type="molecule type" value="Genomic_DNA"/>
</dbReference>
<dbReference type="InterPro" id="IPR020103">
    <property type="entry name" value="PsdUridine_synth_cat_dom_sf"/>
</dbReference>
<feature type="domain" description="RNA-binding S4" evidence="7">
    <location>
        <begin position="43"/>
        <end position="108"/>
    </location>
</feature>
<dbReference type="AlphaFoldDB" id="G5H896"/>
<dbReference type="FunFam" id="3.30.2350.10:FF:000006">
    <property type="entry name" value="Pseudouridine synthase"/>
    <property type="match status" value="1"/>
</dbReference>
<gene>
    <name evidence="8" type="ORF">HMPREF9450_01156</name>
</gene>
<feature type="active site" evidence="4">
    <location>
        <position position="168"/>
    </location>
</feature>
<evidence type="ECO:0000256" key="6">
    <source>
        <dbReference type="RuleBase" id="RU362028"/>
    </source>
</evidence>
<dbReference type="PATRIC" id="fig|742725.3.peg.1223"/>
<dbReference type="EC" id="5.4.99.-" evidence="6"/>
<dbReference type="PROSITE" id="PS01129">
    <property type="entry name" value="PSI_RLU"/>
    <property type="match status" value="1"/>
</dbReference>
<dbReference type="RefSeq" id="WP_009133962.1">
    <property type="nucleotide sequence ID" value="NZ_CP102250.1"/>
</dbReference>
<comment type="similarity">
    <text evidence="1 6">Belongs to the pseudouridine synthase RluA family.</text>
</comment>
<dbReference type="HOGENOM" id="CLU_016902_4_3_10"/>
<dbReference type="GO" id="GO:0000455">
    <property type="term" value="P:enzyme-directed rRNA pseudouridine synthesis"/>
    <property type="evidence" value="ECO:0007669"/>
    <property type="project" value="UniProtKB-ARBA"/>
</dbReference>
<dbReference type="Gene3D" id="3.10.290.10">
    <property type="entry name" value="RNA-binding S4 domain"/>
    <property type="match status" value="1"/>
</dbReference>
<dbReference type="InterPro" id="IPR036986">
    <property type="entry name" value="S4_RNA-bd_sf"/>
</dbReference>
<dbReference type="Proteomes" id="UP000006008">
    <property type="component" value="Unassembled WGS sequence"/>
</dbReference>
<keyword evidence="9" id="KW-1185">Reference proteome</keyword>
<dbReference type="InterPro" id="IPR050188">
    <property type="entry name" value="RluA_PseudoU_synthase"/>
</dbReference>
<sequence>MTPTDIAEILSEELHPLPGTDDDQQDEMYEHFSLTVDKGQALLRIDKFLTNRMEGASRNRIQTAADAGTILVNGTPVKSSYKVKPLDRISIVMPYPVREIEIIPENIPLDIRYEDDDLIIVNKAAGMVVHPGHGNYSGTLVNALTYHLKDLPLFQNGDMRAGLVHRIDKNTSGILVIAKNERAHARLAKQFYDHTIDRVYCALAWGNMESEEGTVTGNVGRSLKDRMKMAVFPDGTQGKHAVTHYKVLERLGYVNLLECRLETGRTHQIRVHMEYIGHPLFNDERYGGDRILKGTTFSKYKQFVENCFQQLPRHALHARSLGFVHPSTGKYIYFESDLPEDMRTVIDRWRNYVANRPAENENE</sequence>
<dbReference type="PROSITE" id="PS50889">
    <property type="entry name" value="S4"/>
    <property type="match status" value="1"/>
</dbReference>
<evidence type="ECO:0000256" key="3">
    <source>
        <dbReference type="ARBA" id="ARBA00023235"/>
    </source>
</evidence>
<dbReference type="InterPro" id="IPR006145">
    <property type="entry name" value="PsdUridine_synth_RsuA/RluA"/>
</dbReference>
<keyword evidence="3 6" id="KW-0413">Isomerase</keyword>
<name>G5H896_9BACT</name>
<evidence type="ECO:0000313" key="8">
    <source>
        <dbReference type="EMBL" id="EHB92291.1"/>
    </source>
</evidence>
<dbReference type="GeneID" id="92815816"/>
<dbReference type="InterPro" id="IPR006224">
    <property type="entry name" value="PsdUridine_synth_RluA-like_CS"/>
</dbReference>
<protein>
    <recommendedName>
        <fullName evidence="6">Pseudouridine synthase</fullName>
        <ecNumber evidence="6">5.4.99.-</ecNumber>
    </recommendedName>
</protein>
<evidence type="ECO:0000256" key="4">
    <source>
        <dbReference type="PIRSR" id="PIRSR606225-1"/>
    </source>
</evidence>
<dbReference type="SUPFAM" id="SSF55174">
    <property type="entry name" value="Alpha-L RNA-binding motif"/>
    <property type="match status" value="1"/>
</dbReference>
<comment type="catalytic activity">
    <reaction evidence="6">
        <text>a uridine in RNA = a pseudouridine in RNA</text>
        <dbReference type="Rhea" id="RHEA:48348"/>
        <dbReference type="Rhea" id="RHEA-COMP:12068"/>
        <dbReference type="Rhea" id="RHEA-COMP:12069"/>
        <dbReference type="ChEBI" id="CHEBI:65314"/>
        <dbReference type="ChEBI" id="CHEBI:65315"/>
    </reaction>
</comment>
<dbReference type="STRING" id="742725.HMPREF9450_01156"/>
<dbReference type="PANTHER" id="PTHR21600">
    <property type="entry name" value="MITOCHONDRIAL RNA PSEUDOURIDINE SYNTHASE"/>
    <property type="match status" value="1"/>
</dbReference>
<dbReference type="Pfam" id="PF01479">
    <property type="entry name" value="S4"/>
    <property type="match status" value="1"/>
</dbReference>
<dbReference type="InterPro" id="IPR002942">
    <property type="entry name" value="S4_RNA-bd"/>
</dbReference>
<dbReference type="PANTHER" id="PTHR21600:SF44">
    <property type="entry name" value="RIBOSOMAL LARGE SUBUNIT PSEUDOURIDINE SYNTHASE D"/>
    <property type="match status" value="1"/>
</dbReference>
<evidence type="ECO:0000313" key="9">
    <source>
        <dbReference type="Proteomes" id="UP000006008"/>
    </source>
</evidence>
<proteinExistence type="inferred from homology"/>
<dbReference type="Pfam" id="PF00849">
    <property type="entry name" value="PseudoU_synth_2"/>
    <property type="match status" value="1"/>
</dbReference>
<accession>G5H896</accession>
<comment type="function">
    <text evidence="6">Responsible for synthesis of pseudouridine from uracil.</text>
</comment>
<dbReference type="InterPro" id="IPR006225">
    <property type="entry name" value="PsdUridine_synth_RluC/D"/>
</dbReference>
<evidence type="ECO:0000259" key="7">
    <source>
        <dbReference type="SMART" id="SM00363"/>
    </source>
</evidence>
<evidence type="ECO:0000256" key="1">
    <source>
        <dbReference type="ARBA" id="ARBA00010876"/>
    </source>
</evidence>
<dbReference type="SMART" id="SM00363">
    <property type="entry name" value="S4"/>
    <property type="match status" value="1"/>
</dbReference>
<dbReference type="Gene3D" id="3.30.2350.10">
    <property type="entry name" value="Pseudouridine synthase"/>
    <property type="match status" value="1"/>
</dbReference>
<reference evidence="8 9" key="1">
    <citation type="submission" date="2011-08" db="EMBL/GenBank/DDBJ databases">
        <title>The Genome Sequence of Alistipes indistinctus YIT 12060.</title>
        <authorList>
            <consortium name="The Broad Institute Genome Sequencing Platform"/>
            <person name="Earl A."/>
            <person name="Ward D."/>
            <person name="Feldgarden M."/>
            <person name="Gevers D."/>
            <person name="Morotomi M."/>
            <person name="Young S.K."/>
            <person name="Zeng Q."/>
            <person name="Gargeya S."/>
            <person name="Fitzgerald M."/>
            <person name="Haas B."/>
            <person name="Abouelleil A."/>
            <person name="Alvarado L."/>
            <person name="Arachchi H.M."/>
            <person name="Berlin A."/>
            <person name="Brown A."/>
            <person name="Chapman S.B."/>
            <person name="Chen Z."/>
            <person name="Dunbar C."/>
            <person name="Freedman E."/>
            <person name="Gearin G."/>
            <person name="Gellesch M."/>
            <person name="Goldberg J."/>
            <person name="Griggs A."/>
            <person name="Gujja S."/>
            <person name="Heiman D."/>
            <person name="Howarth C."/>
            <person name="Larson L."/>
            <person name="Lui A."/>
            <person name="MacDonald P.J.P."/>
            <person name="Montmayeur A."/>
            <person name="Murphy C."/>
            <person name="Neiman D."/>
            <person name="Pearson M."/>
            <person name="Priest M."/>
            <person name="Roberts A."/>
            <person name="Saif S."/>
            <person name="Shea T."/>
            <person name="Shenoy N."/>
            <person name="Sisk P."/>
            <person name="Stolte C."/>
            <person name="Sykes S."/>
            <person name="Wortman J."/>
            <person name="Nusbaum C."/>
            <person name="Birren B."/>
        </authorList>
    </citation>
    <scope>NUCLEOTIDE SEQUENCE [LARGE SCALE GENOMIC DNA]</scope>
    <source>
        <strain evidence="8 9">YIT 12060</strain>
    </source>
</reference>
<comment type="caution">
    <text evidence="8">The sequence shown here is derived from an EMBL/GenBank/DDBJ whole genome shotgun (WGS) entry which is preliminary data.</text>
</comment>
<organism evidence="8 9">
    <name type="scientific">Alistipes indistinctus YIT 12060</name>
    <dbReference type="NCBI Taxonomy" id="742725"/>
    <lineage>
        <taxon>Bacteria</taxon>
        <taxon>Pseudomonadati</taxon>
        <taxon>Bacteroidota</taxon>
        <taxon>Bacteroidia</taxon>
        <taxon>Bacteroidales</taxon>
        <taxon>Rikenellaceae</taxon>
        <taxon>Alistipes</taxon>
    </lineage>
</organism>
<keyword evidence="2 5" id="KW-0694">RNA-binding</keyword>
<dbReference type="eggNOG" id="COG0564">
    <property type="taxonomic scope" value="Bacteria"/>
</dbReference>
<dbReference type="SUPFAM" id="SSF55120">
    <property type="entry name" value="Pseudouridine synthase"/>
    <property type="match status" value="1"/>
</dbReference>
<evidence type="ECO:0000256" key="5">
    <source>
        <dbReference type="PROSITE-ProRule" id="PRU00182"/>
    </source>
</evidence>
<dbReference type="OrthoDB" id="9807829at2"/>
<dbReference type="CDD" id="cd02869">
    <property type="entry name" value="PseudoU_synth_RluA_like"/>
    <property type="match status" value="1"/>
</dbReference>